<dbReference type="OrthoDB" id="2504265at2759"/>
<dbReference type="EMBL" id="MU167263">
    <property type="protein sequence ID" value="KAG0146241.1"/>
    <property type="molecule type" value="Genomic_DNA"/>
</dbReference>
<accession>A0A9P6TBG8</accession>
<evidence type="ECO:0000256" key="3">
    <source>
        <dbReference type="SAM" id="Phobius"/>
    </source>
</evidence>
<feature type="coiled-coil region" evidence="1">
    <location>
        <begin position="577"/>
        <end position="611"/>
    </location>
</feature>
<gene>
    <name evidence="4" type="ORF">CROQUDRAFT_92856</name>
</gene>
<evidence type="ECO:0000256" key="1">
    <source>
        <dbReference type="SAM" id="Coils"/>
    </source>
</evidence>
<feature type="compositionally biased region" description="Polar residues" evidence="2">
    <location>
        <begin position="1"/>
        <end position="15"/>
    </location>
</feature>
<sequence>MASVNQDVSASTSVTPIGPHRMIPCVGTDLGPEYDEELSRVSEDSEGSNGDEKRHSKVALLTANNAETTEEGVDEEIPNSITEIEGAIPSSELGDEDDDQDTPHASIPSVVFMIPFPAPVNGHRSKNTSPFLLYTPPRAMYTKPPKDENGKKGKEKFLKKLVRHYQQQVKFGEQLKRKEVIKTGRLKKLHKARACCIRGASMLTKWLPSPCVETLARIPPKRKLGEVIILFPLYTGKPRPEGEDQPYQPTAEDLRHDISVLFRRTRKRILIRLIAAGCFMPIAAGADFFAPVFLVEITLAYLAFQVYGLRKIKALTSKPKSNTTKKVIKKNKKSKKKSLGEPKKVVRESNQVDQIVNENEIVEQEEEEESDAVAFNRFKIIPGHQAIFDPLFPLMYNICSRIDPLTFPPLEEEPVSVQVDPQAVGQHPINEETTTTQPKRTQLPRTLHKPDPEVVRELMVAFRANLPEDVQARHVLDEERVSEDLARYMKKAAVDYVRSLKGRPDRSPFKVTQKWFSKRKTVRRERKEKSQIKKQIKKEIAQDSNHLSKVDQPVTELGRTQEMSEACVRVIPKVESKQDKKVRIVKEKREAKEIKQKMKKETREQEKLIKLKVKQAKKDKKKAD</sequence>
<name>A0A9P6TBG8_9BASI</name>
<keyword evidence="3" id="KW-1133">Transmembrane helix</keyword>
<organism evidence="4 5">
    <name type="scientific">Cronartium quercuum f. sp. fusiforme G11</name>
    <dbReference type="NCBI Taxonomy" id="708437"/>
    <lineage>
        <taxon>Eukaryota</taxon>
        <taxon>Fungi</taxon>
        <taxon>Dikarya</taxon>
        <taxon>Basidiomycota</taxon>
        <taxon>Pucciniomycotina</taxon>
        <taxon>Pucciniomycetes</taxon>
        <taxon>Pucciniales</taxon>
        <taxon>Coleosporiaceae</taxon>
        <taxon>Cronartium</taxon>
    </lineage>
</organism>
<comment type="caution">
    <text evidence="4">The sequence shown here is derived from an EMBL/GenBank/DDBJ whole genome shotgun (WGS) entry which is preliminary data.</text>
</comment>
<proteinExistence type="predicted"/>
<protein>
    <submittedName>
        <fullName evidence="4">Uncharacterized protein</fullName>
    </submittedName>
</protein>
<reference evidence="4" key="1">
    <citation type="submission" date="2013-11" db="EMBL/GenBank/DDBJ databases">
        <title>Genome sequence of the fusiform rust pathogen reveals effectors for host alternation and coevolution with pine.</title>
        <authorList>
            <consortium name="DOE Joint Genome Institute"/>
            <person name="Smith K."/>
            <person name="Pendleton A."/>
            <person name="Kubisiak T."/>
            <person name="Anderson C."/>
            <person name="Salamov A."/>
            <person name="Aerts A."/>
            <person name="Riley R."/>
            <person name="Clum A."/>
            <person name="Lindquist E."/>
            <person name="Ence D."/>
            <person name="Campbell M."/>
            <person name="Kronenberg Z."/>
            <person name="Feau N."/>
            <person name="Dhillon B."/>
            <person name="Hamelin R."/>
            <person name="Burleigh J."/>
            <person name="Smith J."/>
            <person name="Yandell M."/>
            <person name="Nelson C."/>
            <person name="Grigoriev I."/>
            <person name="Davis J."/>
        </authorList>
    </citation>
    <scope>NUCLEOTIDE SEQUENCE</scope>
    <source>
        <strain evidence="4">G11</strain>
    </source>
</reference>
<dbReference type="Proteomes" id="UP000886653">
    <property type="component" value="Unassembled WGS sequence"/>
</dbReference>
<keyword evidence="5" id="KW-1185">Reference proteome</keyword>
<evidence type="ECO:0000256" key="2">
    <source>
        <dbReference type="SAM" id="MobiDB-lite"/>
    </source>
</evidence>
<evidence type="ECO:0000313" key="4">
    <source>
        <dbReference type="EMBL" id="KAG0146241.1"/>
    </source>
</evidence>
<keyword evidence="1" id="KW-0175">Coiled coil</keyword>
<dbReference type="AlphaFoldDB" id="A0A9P6TBG8"/>
<feature type="region of interest" description="Disordered" evidence="2">
    <location>
        <begin position="323"/>
        <end position="345"/>
    </location>
</feature>
<feature type="transmembrane region" description="Helical" evidence="3">
    <location>
        <begin position="269"/>
        <end position="286"/>
    </location>
</feature>
<feature type="compositionally biased region" description="Basic residues" evidence="2">
    <location>
        <begin position="326"/>
        <end position="337"/>
    </location>
</feature>
<keyword evidence="3" id="KW-0812">Transmembrane</keyword>
<feature type="region of interest" description="Disordered" evidence="2">
    <location>
        <begin position="1"/>
        <end position="75"/>
    </location>
</feature>
<evidence type="ECO:0000313" key="5">
    <source>
        <dbReference type="Proteomes" id="UP000886653"/>
    </source>
</evidence>
<keyword evidence="3" id="KW-0472">Membrane</keyword>